<dbReference type="Proteomes" id="UP000753802">
    <property type="component" value="Unassembled WGS sequence"/>
</dbReference>
<evidence type="ECO:0000313" key="2">
    <source>
        <dbReference type="Proteomes" id="UP000753802"/>
    </source>
</evidence>
<dbReference type="RefSeq" id="WP_161817280.1">
    <property type="nucleotide sequence ID" value="NZ_JAACJS010000002.1"/>
</dbReference>
<keyword evidence="2" id="KW-1185">Reference proteome</keyword>
<dbReference type="EMBL" id="JAACJS010000002">
    <property type="protein sequence ID" value="NCI48977.1"/>
    <property type="molecule type" value="Genomic_DNA"/>
</dbReference>
<name>A0ABW9ZPF6_9BACT</name>
<proteinExistence type="predicted"/>
<organism evidence="1 2">
    <name type="scientific">Sediminibacterium roseum</name>
    <dbReference type="NCBI Taxonomy" id="1978412"/>
    <lineage>
        <taxon>Bacteria</taxon>
        <taxon>Pseudomonadati</taxon>
        <taxon>Bacteroidota</taxon>
        <taxon>Chitinophagia</taxon>
        <taxon>Chitinophagales</taxon>
        <taxon>Chitinophagaceae</taxon>
        <taxon>Sediminibacterium</taxon>
    </lineage>
</organism>
<reference evidence="1 2" key="1">
    <citation type="submission" date="2020-01" db="EMBL/GenBank/DDBJ databases">
        <title>Genome analysis.</title>
        <authorList>
            <person name="Wu S."/>
            <person name="Wang G."/>
        </authorList>
    </citation>
    <scope>NUCLEOTIDE SEQUENCE [LARGE SCALE GENOMIC DNA]</scope>
    <source>
        <strain evidence="1 2">SYL130</strain>
    </source>
</reference>
<evidence type="ECO:0000313" key="1">
    <source>
        <dbReference type="EMBL" id="NCI48977.1"/>
    </source>
</evidence>
<protein>
    <submittedName>
        <fullName evidence="1">Uncharacterized protein</fullName>
    </submittedName>
</protein>
<accession>A0ABW9ZPF6</accession>
<comment type="caution">
    <text evidence="1">The sequence shown here is derived from an EMBL/GenBank/DDBJ whole genome shotgun (WGS) entry which is preliminary data.</text>
</comment>
<gene>
    <name evidence="1" type="ORF">GWC95_03525</name>
</gene>
<sequence>MIHRTSLSTALLIAVKTGGRKTLNTQPSVAGIRITAKPATIQEKGQHSVNELGNIVPATDKKAFALNRP</sequence>